<dbReference type="Proteomes" id="UP000703674">
    <property type="component" value="Unassembled WGS sequence"/>
</dbReference>
<proteinExistence type="predicted"/>
<accession>A0ABX1D5P2</accession>
<evidence type="ECO:0000259" key="1">
    <source>
        <dbReference type="Pfam" id="PF13439"/>
    </source>
</evidence>
<protein>
    <submittedName>
        <fullName evidence="2">Glycosyltransferase family 4 protein</fullName>
    </submittedName>
</protein>
<dbReference type="InterPro" id="IPR028098">
    <property type="entry name" value="Glyco_trans_4-like_N"/>
</dbReference>
<keyword evidence="3" id="KW-1185">Reference proteome</keyword>
<feature type="non-terminal residue" evidence="2">
    <location>
        <position position="136"/>
    </location>
</feature>
<dbReference type="SUPFAM" id="SSF53756">
    <property type="entry name" value="UDP-Glycosyltransferase/glycogen phosphorylase"/>
    <property type="match status" value="1"/>
</dbReference>
<sequence length="136" mass="15725">MHIAFLTSEYPHPRTSPAAGIGTSIKNMVTALAKKGVDISVFVYSQKEDAVFIEEGIKFHLIKHRKFNLFGWYLHRKFLQNYLNKYIAVDKIDAIEAADWTGITAFMKLRCPLVIRFHGSDSYFCKLEDRPQKKKN</sequence>
<evidence type="ECO:0000313" key="3">
    <source>
        <dbReference type="Proteomes" id="UP000703674"/>
    </source>
</evidence>
<dbReference type="Gene3D" id="3.40.50.2000">
    <property type="entry name" value="Glycogen Phosphorylase B"/>
    <property type="match status" value="1"/>
</dbReference>
<dbReference type="RefSeq" id="WP_168139742.1">
    <property type="nucleotide sequence ID" value="NZ_JAAVJR010000713.1"/>
</dbReference>
<evidence type="ECO:0000313" key="2">
    <source>
        <dbReference type="EMBL" id="NJW55004.1"/>
    </source>
</evidence>
<comment type="caution">
    <text evidence="2">The sequence shown here is derived from an EMBL/GenBank/DDBJ whole genome shotgun (WGS) entry which is preliminary data.</text>
</comment>
<dbReference type="EMBL" id="JAAVJR010000713">
    <property type="protein sequence ID" value="NJW55004.1"/>
    <property type="molecule type" value="Genomic_DNA"/>
</dbReference>
<name>A0ABX1D5P2_9FLAO</name>
<organism evidence="2 3">
    <name type="scientific">Salinimicrobium oceani</name>
    <dbReference type="NCBI Taxonomy" id="2722702"/>
    <lineage>
        <taxon>Bacteria</taxon>
        <taxon>Pseudomonadati</taxon>
        <taxon>Bacteroidota</taxon>
        <taxon>Flavobacteriia</taxon>
        <taxon>Flavobacteriales</taxon>
        <taxon>Flavobacteriaceae</taxon>
        <taxon>Salinimicrobium</taxon>
    </lineage>
</organism>
<feature type="domain" description="Glycosyltransferase subfamily 4-like N-terminal" evidence="1">
    <location>
        <begin position="20"/>
        <end position="133"/>
    </location>
</feature>
<dbReference type="Pfam" id="PF13439">
    <property type="entry name" value="Glyco_transf_4"/>
    <property type="match status" value="1"/>
</dbReference>
<reference evidence="2 3" key="1">
    <citation type="submission" date="2020-03" db="EMBL/GenBank/DDBJ databases">
        <title>Salinimicrobium sp. nov, isolated from SCS.</title>
        <authorList>
            <person name="Cao W.R."/>
        </authorList>
    </citation>
    <scope>NUCLEOTIDE SEQUENCE [LARGE SCALE GENOMIC DNA]</scope>
    <source>
        <strain evidence="3">J15B91</strain>
    </source>
</reference>
<gene>
    <name evidence="2" type="ORF">HC175_19010</name>
</gene>